<evidence type="ECO:0000313" key="3">
    <source>
        <dbReference type="Proteomes" id="UP001610818"/>
    </source>
</evidence>
<evidence type="ECO:0000256" key="1">
    <source>
        <dbReference type="SAM" id="MobiDB-lite"/>
    </source>
</evidence>
<dbReference type="RefSeq" id="WP_397706688.1">
    <property type="nucleotide sequence ID" value="NZ_JBIRGN010000001.1"/>
</dbReference>
<name>A0ABW7QEN1_9ACTN</name>
<accession>A0ABW7QEN1</accession>
<comment type="caution">
    <text evidence="2">The sequence shown here is derived from an EMBL/GenBank/DDBJ whole genome shotgun (WGS) entry which is preliminary data.</text>
</comment>
<dbReference type="Proteomes" id="UP001610818">
    <property type="component" value="Unassembled WGS sequence"/>
</dbReference>
<proteinExistence type="predicted"/>
<dbReference type="EMBL" id="JBIRGQ010000001">
    <property type="protein sequence ID" value="MFH8543417.1"/>
    <property type="molecule type" value="Genomic_DNA"/>
</dbReference>
<feature type="region of interest" description="Disordered" evidence="1">
    <location>
        <begin position="26"/>
        <end position="45"/>
    </location>
</feature>
<feature type="compositionally biased region" description="Basic and acidic residues" evidence="1">
    <location>
        <begin position="34"/>
        <end position="45"/>
    </location>
</feature>
<sequence>MPGLDSVSFVSVLSLPRMLERLVPQPASAVDGDTATKVKQHAESQ</sequence>
<organism evidence="2 3">
    <name type="scientific">Streptomyces longisporoflavus</name>
    <dbReference type="NCBI Taxonomy" id="28044"/>
    <lineage>
        <taxon>Bacteria</taxon>
        <taxon>Bacillati</taxon>
        <taxon>Actinomycetota</taxon>
        <taxon>Actinomycetes</taxon>
        <taxon>Kitasatosporales</taxon>
        <taxon>Streptomycetaceae</taxon>
        <taxon>Streptomyces</taxon>
    </lineage>
</organism>
<protein>
    <submittedName>
        <fullName evidence="2">Uncharacterized protein</fullName>
    </submittedName>
</protein>
<evidence type="ECO:0000313" key="2">
    <source>
        <dbReference type="EMBL" id="MFH8543417.1"/>
    </source>
</evidence>
<keyword evidence="3" id="KW-1185">Reference proteome</keyword>
<reference evidence="2 3" key="1">
    <citation type="submission" date="2024-10" db="EMBL/GenBank/DDBJ databases">
        <title>The Natural Products Discovery Center: Release of the First 8490 Sequenced Strains for Exploring Actinobacteria Biosynthetic Diversity.</title>
        <authorList>
            <person name="Kalkreuter E."/>
            <person name="Kautsar S.A."/>
            <person name="Yang D."/>
            <person name="Bader C.D."/>
            <person name="Teijaro C.N."/>
            <person name="Fluegel L."/>
            <person name="Davis C.M."/>
            <person name="Simpson J.R."/>
            <person name="Lauterbach L."/>
            <person name="Steele A.D."/>
            <person name="Gui C."/>
            <person name="Meng S."/>
            <person name="Li G."/>
            <person name="Viehrig K."/>
            <person name="Ye F."/>
            <person name="Su P."/>
            <person name="Kiefer A.F."/>
            <person name="Nichols A."/>
            <person name="Cepeda A.J."/>
            <person name="Yan W."/>
            <person name="Fan B."/>
            <person name="Jiang Y."/>
            <person name="Adhikari A."/>
            <person name="Zheng C.-J."/>
            <person name="Schuster L."/>
            <person name="Cowan T.M."/>
            <person name="Smanski M.J."/>
            <person name="Chevrette M.G."/>
            <person name="De Carvalho L.P.S."/>
            <person name="Shen B."/>
        </authorList>
    </citation>
    <scope>NUCLEOTIDE SEQUENCE [LARGE SCALE GENOMIC DNA]</scope>
    <source>
        <strain evidence="2 3">NPDC017990</strain>
    </source>
</reference>
<gene>
    <name evidence="2" type="ORF">ACH4F9_00220</name>
</gene>